<dbReference type="EMBL" id="KC595513">
    <property type="protein sequence ID" value="AGR47126.1"/>
    <property type="molecule type" value="Genomic_DNA"/>
</dbReference>
<gene>
    <name evidence="1" type="ORF">SHANETTE_17</name>
</gene>
<organism evidence="1 2">
    <name type="scientific">Bacillus phage Shanette</name>
    <dbReference type="NCBI Taxonomy" id="1296656"/>
    <lineage>
        <taxon>Viruses</taxon>
        <taxon>Duplodnaviria</taxon>
        <taxon>Heunggongvirae</taxon>
        <taxon>Uroviricota</taxon>
        <taxon>Caudoviricetes</taxon>
        <taxon>Herelleviridae</taxon>
        <taxon>Spounavirinae</taxon>
        <taxon>Siminovitchvirus</taxon>
        <taxon>Siminovitchvirus shanette</taxon>
    </lineage>
</organism>
<name>S5M5B6_9CAUD</name>
<protein>
    <submittedName>
        <fullName evidence="1">Uncharacterized protein</fullName>
    </submittedName>
</protein>
<proteinExistence type="predicted"/>
<keyword evidence="2" id="KW-1185">Reference proteome</keyword>
<reference evidence="1 2" key="1">
    <citation type="journal article" date="2014" name="Genome Announc.">
        <title>Genome Sequences of Three Novel Bacillus cereus Bacteriophages.</title>
        <authorList>
            <person name="Grose J.H."/>
            <person name="Jensen J.D."/>
            <person name="Merrill B.D."/>
            <person name="Fisher J.N."/>
            <person name="Burnett S.H."/>
            <person name="Breakwell D.P."/>
        </authorList>
    </citation>
    <scope>NUCLEOTIDE SEQUENCE [LARGE SCALE GENOMIC DNA]</scope>
</reference>
<evidence type="ECO:0000313" key="2">
    <source>
        <dbReference type="Proteomes" id="UP000015093"/>
    </source>
</evidence>
<sequence>MVSMSNGYDVTGELIPMRDSDMEWVREYLAEIEPNIHNARYWRVVYWSNQYGSATEIQPMGVNIDEHVPGFQVTDVDGVEYWSKYLREKGFPVYMFE</sequence>
<dbReference type="KEGG" id="vg:26642360"/>
<accession>S5M5B6</accession>
<evidence type="ECO:0000313" key="1">
    <source>
        <dbReference type="EMBL" id="AGR47126.1"/>
    </source>
</evidence>
<dbReference type="Proteomes" id="UP000015093">
    <property type="component" value="Segment"/>
</dbReference>
<dbReference type="RefSeq" id="YP_009216015.1">
    <property type="nucleotide sequence ID" value="NC_028983.1"/>
</dbReference>
<dbReference type="GeneID" id="26642360"/>